<dbReference type="Proteomes" id="UP000193303">
    <property type="component" value="Unassembled WGS sequence"/>
</dbReference>
<dbReference type="EMBL" id="MTAB01000014">
    <property type="protein sequence ID" value="OSI20838.1"/>
    <property type="molecule type" value="Genomic_DNA"/>
</dbReference>
<evidence type="ECO:0000313" key="2">
    <source>
        <dbReference type="Proteomes" id="UP000193303"/>
    </source>
</evidence>
<organism evidence="1 2">
    <name type="scientific">Neisseria dumasiana</name>
    <dbReference type="NCBI Taxonomy" id="1931275"/>
    <lineage>
        <taxon>Bacteria</taxon>
        <taxon>Pseudomonadati</taxon>
        <taxon>Pseudomonadota</taxon>
        <taxon>Betaproteobacteria</taxon>
        <taxon>Neisseriales</taxon>
        <taxon>Neisseriaceae</taxon>
        <taxon>Neisseria</taxon>
    </lineage>
</organism>
<gene>
    <name evidence="1" type="ORF">BV912_07330</name>
</gene>
<sequence length="62" mass="7175">MLAKVIYGCNRLINLIFMWIKLPNQGENFETFDCQCVDITKIFDSQMNFVSYNQADSVSFGL</sequence>
<name>A0A1X3DHJ4_9NEIS</name>
<dbReference type="AlphaFoldDB" id="A0A1X3DHJ4"/>
<protein>
    <submittedName>
        <fullName evidence="1">Uncharacterized protein</fullName>
    </submittedName>
</protein>
<reference evidence="2" key="1">
    <citation type="submission" date="2017-01" db="EMBL/GenBank/DDBJ databases">
        <authorList>
            <person name="Mah S.A."/>
            <person name="Swanson W.J."/>
            <person name="Moy G.W."/>
            <person name="Vacquier V.D."/>
        </authorList>
    </citation>
    <scope>NUCLEOTIDE SEQUENCE [LARGE SCALE GENOMIC DNA]</scope>
    <source>
        <strain evidence="2">124861</strain>
    </source>
</reference>
<accession>A0A1X3DHJ4</accession>
<comment type="caution">
    <text evidence="1">The sequence shown here is derived from an EMBL/GenBank/DDBJ whole genome shotgun (WGS) entry which is preliminary data.</text>
</comment>
<proteinExistence type="predicted"/>
<evidence type="ECO:0000313" key="1">
    <source>
        <dbReference type="EMBL" id="OSI20838.1"/>
    </source>
</evidence>